<evidence type="ECO:0000313" key="1">
    <source>
        <dbReference type="EMBL" id="ABQ21097.1"/>
    </source>
</evidence>
<reference evidence="1 2" key="1">
    <citation type="submission" date="2007-03" db="EMBL/GenBank/DDBJ databases">
        <authorList>
            <person name="Heidelberg J."/>
        </authorList>
    </citation>
    <scope>NUCLEOTIDE SEQUENCE [LARGE SCALE GENOMIC DNA]</scope>
    <source>
        <strain evidence="2">ATCC 39541 / Classical Ogawa 395 / O395</strain>
    </source>
</reference>
<accession>A0A0H3AKG2</accession>
<dbReference type="EMBL" id="CP000627">
    <property type="protein sequence ID" value="ABQ21097.1"/>
    <property type="molecule type" value="Genomic_DNA"/>
</dbReference>
<dbReference type="KEGG" id="vco:VC0395_A2034"/>
<evidence type="ECO:0008006" key="3">
    <source>
        <dbReference type="Google" id="ProtNLM"/>
    </source>
</evidence>
<dbReference type="AlphaFoldDB" id="A0A0H3AKG2"/>
<protein>
    <recommendedName>
        <fullName evidence="3">Porin</fullName>
    </recommendedName>
</protein>
<proteinExistence type="predicted"/>
<dbReference type="eggNOG" id="COG3203">
    <property type="taxonomic scope" value="Bacteria"/>
</dbReference>
<sequence length="448" mass="50439">MACRLAPWWKSRLLRDNPMIRSLFQTRLMSGVVGLLAMTSGAALAADWSVSGYGSIGYSYENEENLGFLRNIAQPDDYQRNGSFKPDSNIGVQFDLQLDPQWSVTTQWVMKERVEQRFDDITELAFVRYTPDENWDIRLGRLGLNAYIAADSRRIDYAHLWLRPPQEFYGGIFYDAIDGIDVTYRSQWDEITWSLGAQYGRIKQKLQNTASSEISATQSDQTLALVFSLEQDRWFGRLSYVHVGQLKVDLDGNSLLGIQVVNQLAQAGLGPISTEAAQLAEQINLQEETIEYWQLGFGYRGDQWSLQSEIYTILGEKAVVPEGVGGYAIAGYTLGNVTPYVIYGRFNPKNPPYQAQSDWGLSPVNGAQLAEVQKWLIGGINSTYIDQQTFSLGVRWDVTAQIALKAQYDYIQIADNGYGLWAIPLEADLQGLQGRDVQLFSVSVNFVF</sequence>
<dbReference type="SUPFAM" id="SSF56935">
    <property type="entry name" value="Porins"/>
    <property type="match status" value="1"/>
</dbReference>
<dbReference type="OrthoDB" id="197869at2"/>
<evidence type="ECO:0000313" key="2">
    <source>
        <dbReference type="Proteomes" id="UP000000249"/>
    </source>
</evidence>
<dbReference type="KEGG" id="vcr:VC395_2571"/>
<name>A0A0H3AKG2_VIBC3</name>
<organism evidence="1 2">
    <name type="scientific">Vibrio cholerae serotype O1 (strain ATCC 39541 / Classical Ogawa 395 / O395)</name>
    <dbReference type="NCBI Taxonomy" id="345073"/>
    <lineage>
        <taxon>Bacteria</taxon>
        <taxon>Pseudomonadati</taxon>
        <taxon>Pseudomonadota</taxon>
        <taxon>Gammaproteobacteria</taxon>
        <taxon>Vibrionales</taxon>
        <taxon>Vibrionaceae</taxon>
        <taxon>Vibrio</taxon>
    </lineage>
</organism>
<dbReference type="Proteomes" id="UP000000249">
    <property type="component" value="Chromosome 1"/>
</dbReference>
<gene>
    <name evidence="1" type="ordered locus">VC0395_A2034</name>
</gene>
<dbReference type="PATRIC" id="fig|345073.21.peg.2476"/>